<feature type="transmembrane region" description="Helical" evidence="1">
    <location>
        <begin position="36"/>
        <end position="63"/>
    </location>
</feature>
<evidence type="ECO:0000313" key="3">
    <source>
        <dbReference type="Proteomes" id="UP001595556"/>
    </source>
</evidence>
<feature type="transmembrane region" description="Helical" evidence="1">
    <location>
        <begin position="75"/>
        <end position="97"/>
    </location>
</feature>
<evidence type="ECO:0000313" key="2">
    <source>
        <dbReference type="EMBL" id="MFC3147947.1"/>
    </source>
</evidence>
<evidence type="ECO:0008006" key="4">
    <source>
        <dbReference type="Google" id="ProtNLM"/>
    </source>
</evidence>
<accession>A0ABV7H2T8</accession>
<feature type="transmembrane region" description="Helical" evidence="1">
    <location>
        <begin position="109"/>
        <end position="131"/>
    </location>
</feature>
<keyword evidence="1" id="KW-0472">Membrane</keyword>
<dbReference type="Proteomes" id="UP001595556">
    <property type="component" value="Unassembled WGS sequence"/>
</dbReference>
<dbReference type="EMBL" id="JBHRTI010000004">
    <property type="protein sequence ID" value="MFC3147947.1"/>
    <property type="molecule type" value="Genomic_DNA"/>
</dbReference>
<comment type="caution">
    <text evidence="2">The sequence shown here is derived from an EMBL/GenBank/DDBJ whole genome shotgun (WGS) entry which is preliminary data.</text>
</comment>
<gene>
    <name evidence="2" type="ORF">ACFOEN_09855</name>
</gene>
<evidence type="ECO:0000256" key="1">
    <source>
        <dbReference type="SAM" id="Phobius"/>
    </source>
</evidence>
<keyword evidence="3" id="KW-1185">Reference proteome</keyword>
<reference evidence="3" key="1">
    <citation type="journal article" date="2019" name="Int. J. Syst. Evol. Microbiol.">
        <title>The Global Catalogue of Microorganisms (GCM) 10K type strain sequencing project: providing services to taxonomists for standard genome sequencing and annotation.</title>
        <authorList>
            <consortium name="The Broad Institute Genomics Platform"/>
            <consortium name="The Broad Institute Genome Sequencing Center for Infectious Disease"/>
            <person name="Wu L."/>
            <person name="Ma J."/>
        </authorList>
    </citation>
    <scope>NUCLEOTIDE SEQUENCE [LARGE SCALE GENOMIC DNA]</scope>
    <source>
        <strain evidence="3">KCTC 52168</strain>
    </source>
</reference>
<name>A0ABV7H2T8_9BURK</name>
<proteinExistence type="predicted"/>
<keyword evidence="1" id="KW-0812">Transmembrane</keyword>
<dbReference type="RefSeq" id="WP_377303455.1">
    <property type="nucleotide sequence ID" value="NZ_CP180191.1"/>
</dbReference>
<feature type="transmembrane region" description="Helical" evidence="1">
    <location>
        <begin position="6"/>
        <end position="24"/>
    </location>
</feature>
<sequence length="142" mass="15329">MTIDLTLPGMMVPGLVLVRFAYVLARSTEPIPVGELIRRCLVLCAVAYAMALCWAAIASGGLFYEPTAFRRNFSFVAGSLAGVLSLFVICAAIWFVFVARASGRYWRPLYVAFACLLVPAFPAVFVIGWMMGCIELGGGSCT</sequence>
<keyword evidence="1" id="KW-1133">Transmembrane helix</keyword>
<protein>
    <recommendedName>
        <fullName evidence="4">Yip1 domain-containing protein</fullName>
    </recommendedName>
</protein>
<organism evidence="2 3">
    <name type="scientific">Piscinibacterium candidicorallinum</name>
    <dbReference type="NCBI Taxonomy" id="1793872"/>
    <lineage>
        <taxon>Bacteria</taxon>
        <taxon>Pseudomonadati</taxon>
        <taxon>Pseudomonadota</taxon>
        <taxon>Betaproteobacteria</taxon>
        <taxon>Burkholderiales</taxon>
        <taxon>Piscinibacterium</taxon>
    </lineage>
</organism>